<dbReference type="GO" id="GO:0000727">
    <property type="term" value="P:double-strand break repair via break-induced replication"/>
    <property type="evidence" value="ECO:0007669"/>
    <property type="project" value="TreeGrafter"/>
</dbReference>
<sequence length="606" mass="67702">MPVLVPPAPNLRPSQKTYVDGYNSIVSRVRRRGGAGSGGVVVFVSVDVDGLLATRILAALFQQDDVAYRIVPIGGYSELEARRDEALASEELHTLILLSLGSLLNLAEYFHLPEGVHLHIIDAHRPWNLDNLFGLEVDGEGDRIWVWGDGDEVKLDNVKKSWEALEVADAQPRKMPRAIRDAHIERVNRYYHAGTSYGMSIALTVYLLATVLERADNDLLWLSILAVTHQYVAAEIDRSRYEGEHELLLDEVVRLNPETTGPPDPDNRSISRSDEFRFVLFRHWNLYDSMLHSGYVAGRMGIWKDRGRKKLQGLLAKMGFSLAQCTQAYAHMDVSLKRDLRGKLDAIAPEYGLVELEYPSFVRAYGFEMAALSAADACEGLEALLEAAKGIKLEVEQDGGRGGGEWFGSLKVWSVDDEPVEKPETESKSQPWHVQNFWIAYDACDKLLRRSLPLAKTLHRAIIRQGSAILDKGIIRPLRSFRFAAIKEGPDLKLFSHPSTLSRLALWLVDATRDRWAEREERSGRNVTSLPFVIACLDEEKDAYMVVGVTGAVEYGDVRKNKFGLAFQQASEESGVESKMEMFDTSVVEGSEAASATTAAREAERD</sequence>
<dbReference type="GO" id="GO:1902977">
    <property type="term" value="P:mitotic DNA replication preinitiation complex assembly"/>
    <property type="evidence" value="ECO:0007669"/>
    <property type="project" value="TreeGrafter"/>
</dbReference>
<dbReference type="InterPro" id="IPR003874">
    <property type="entry name" value="CDC45"/>
</dbReference>
<evidence type="ECO:0000313" key="7">
    <source>
        <dbReference type="Proteomes" id="UP000002748"/>
    </source>
</evidence>
<organism evidence="6 7">
    <name type="scientific">Trichosporon asahii var. asahii (strain ATCC 90039 / CBS 2479 / JCM 2466 / KCTC 7840 / NBRC 103889/ NCYC 2677 / UAMH 7654)</name>
    <name type="common">Yeast</name>
    <dbReference type="NCBI Taxonomy" id="1186058"/>
    <lineage>
        <taxon>Eukaryota</taxon>
        <taxon>Fungi</taxon>
        <taxon>Dikarya</taxon>
        <taxon>Basidiomycota</taxon>
        <taxon>Agaricomycotina</taxon>
        <taxon>Tremellomycetes</taxon>
        <taxon>Trichosporonales</taxon>
        <taxon>Trichosporonaceae</taxon>
        <taxon>Trichosporon</taxon>
    </lineage>
</organism>
<reference evidence="6 7" key="1">
    <citation type="journal article" date="2012" name="Eukaryot. Cell">
        <title>Draft genome sequence of CBS 2479, the standard type strain of Trichosporon asahii.</title>
        <authorList>
            <person name="Yang R.Y."/>
            <person name="Li H.T."/>
            <person name="Zhu H."/>
            <person name="Zhou G.P."/>
            <person name="Wang M."/>
            <person name="Wang L."/>
        </authorList>
    </citation>
    <scope>NUCLEOTIDE SEQUENCE [LARGE SCALE GENOMIC DNA]</scope>
    <source>
        <strain evidence="7">ATCC 90039 / CBS 2479 / JCM 2466 / KCTC 7840 / NCYC 2677 / UAMH 7654</strain>
    </source>
</reference>
<dbReference type="KEGG" id="tasa:A1Q1_02372"/>
<dbReference type="GO" id="GO:0003697">
    <property type="term" value="F:single-stranded DNA binding"/>
    <property type="evidence" value="ECO:0007669"/>
    <property type="project" value="TreeGrafter"/>
</dbReference>
<dbReference type="Proteomes" id="UP000002748">
    <property type="component" value="Unassembled WGS sequence"/>
</dbReference>
<dbReference type="GO" id="GO:0006270">
    <property type="term" value="P:DNA replication initiation"/>
    <property type="evidence" value="ECO:0007669"/>
    <property type="project" value="InterPro"/>
</dbReference>
<keyword evidence="5" id="KW-0131">Cell cycle</keyword>
<keyword evidence="4" id="KW-0539">Nucleus</keyword>
<dbReference type="EMBL" id="ALBS01000196">
    <property type="protein sequence ID" value="EJT48645.1"/>
    <property type="molecule type" value="Genomic_DNA"/>
</dbReference>
<proteinExistence type="inferred from homology"/>
<keyword evidence="6" id="KW-0132">Cell division</keyword>
<dbReference type="GeneID" id="25985886"/>
<accession>J4UCD5</accession>
<comment type="subcellular location">
    <subcellularLocation>
        <location evidence="1">Nucleus</location>
    </subcellularLocation>
</comment>
<evidence type="ECO:0000313" key="6">
    <source>
        <dbReference type="EMBL" id="EJT48645.1"/>
    </source>
</evidence>
<gene>
    <name evidence="6" type="ORF">A1Q1_02372</name>
</gene>
<dbReference type="GO" id="GO:0003688">
    <property type="term" value="F:DNA replication origin binding"/>
    <property type="evidence" value="ECO:0007669"/>
    <property type="project" value="TreeGrafter"/>
</dbReference>
<name>J4UCD5_TRIAS</name>
<evidence type="ECO:0000256" key="4">
    <source>
        <dbReference type="ARBA" id="ARBA00023242"/>
    </source>
</evidence>
<dbReference type="AlphaFoldDB" id="J4UCD5"/>
<protein>
    <submittedName>
        <fullName evidence="6">Cell division control protein 45</fullName>
    </submittedName>
</protein>
<dbReference type="Pfam" id="PF02724">
    <property type="entry name" value="CDC45"/>
    <property type="match status" value="2"/>
</dbReference>
<comment type="caution">
    <text evidence="6">The sequence shown here is derived from an EMBL/GenBank/DDBJ whole genome shotgun (WGS) entry which is preliminary data.</text>
</comment>
<dbReference type="VEuPathDB" id="FungiDB:A1Q1_02372"/>
<evidence type="ECO:0000256" key="1">
    <source>
        <dbReference type="ARBA" id="ARBA00004123"/>
    </source>
</evidence>
<dbReference type="RefSeq" id="XP_014180792.1">
    <property type="nucleotide sequence ID" value="XM_014325317.1"/>
</dbReference>
<keyword evidence="3" id="KW-0235">DNA replication</keyword>
<dbReference type="HOGENOM" id="CLU_005871_3_0_1"/>
<dbReference type="GO" id="GO:0031261">
    <property type="term" value="C:DNA replication preinitiation complex"/>
    <property type="evidence" value="ECO:0007669"/>
    <property type="project" value="TreeGrafter"/>
</dbReference>
<evidence type="ECO:0000256" key="2">
    <source>
        <dbReference type="ARBA" id="ARBA00010727"/>
    </source>
</evidence>
<dbReference type="OrthoDB" id="10258882at2759"/>
<evidence type="ECO:0000256" key="3">
    <source>
        <dbReference type="ARBA" id="ARBA00022705"/>
    </source>
</evidence>
<evidence type="ECO:0000256" key="5">
    <source>
        <dbReference type="ARBA" id="ARBA00023306"/>
    </source>
</evidence>
<comment type="similarity">
    <text evidence="2">Belongs to the CDC45 family.</text>
</comment>
<dbReference type="GO" id="GO:0003682">
    <property type="term" value="F:chromatin binding"/>
    <property type="evidence" value="ECO:0007669"/>
    <property type="project" value="TreeGrafter"/>
</dbReference>
<dbReference type="PANTHER" id="PTHR10507">
    <property type="entry name" value="CDC45-RELATED PROTEIN"/>
    <property type="match status" value="1"/>
</dbReference>
<dbReference type="PANTHER" id="PTHR10507:SF0">
    <property type="entry name" value="CELL DIVISION CONTROL PROTEIN 45 HOMOLOG"/>
    <property type="match status" value="1"/>
</dbReference>
<dbReference type="GO" id="GO:0051301">
    <property type="term" value="P:cell division"/>
    <property type="evidence" value="ECO:0007669"/>
    <property type="project" value="UniProtKB-KW"/>
</dbReference>